<dbReference type="PANTHER" id="PTHR13504:SF38">
    <property type="entry name" value="FIDO DOMAIN-CONTAINING PROTEIN"/>
    <property type="match status" value="1"/>
</dbReference>
<comment type="caution">
    <text evidence="3">The sequence shown here is derived from an EMBL/GenBank/DDBJ whole genome shotgun (WGS) entry which is preliminary data.</text>
</comment>
<accession>A0ABT6PVN8</accession>
<gene>
    <name evidence="3" type="ORF">QFW96_23955</name>
</gene>
<proteinExistence type="predicted"/>
<dbReference type="Proteomes" id="UP001237595">
    <property type="component" value="Unassembled WGS sequence"/>
</dbReference>
<feature type="region of interest" description="Disordered" evidence="1">
    <location>
        <begin position="1"/>
        <end position="20"/>
    </location>
</feature>
<organism evidence="3 4">
    <name type="scientific">Saccharopolyspora ipomoeae</name>
    <dbReference type="NCBI Taxonomy" id="3042027"/>
    <lineage>
        <taxon>Bacteria</taxon>
        <taxon>Bacillati</taxon>
        <taxon>Actinomycetota</taxon>
        <taxon>Actinomycetes</taxon>
        <taxon>Pseudonocardiales</taxon>
        <taxon>Pseudonocardiaceae</taxon>
        <taxon>Saccharopolyspora</taxon>
    </lineage>
</organism>
<dbReference type="SUPFAM" id="SSF140931">
    <property type="entry name" value="Fic-like"/>
    <property type="match status" value="1"/>
</dbReference>
<dbReference type="InterPro" id="IPR036597">
    <property type="entry name" value="Fido-like_dom_sf"/>
</dbReference>
<evidence type="ECO:0000313" key="3">
    <source>
        <dbReference type="EMBL" id="MDI2031703.1"/>
    </source>
</evidence>
<evidence type="ECO:0000256" key="1">
    <source>
        <dbReference type="SAM" id="MobiDB-lite"/>
    </source>
</evidence>
<evidence type="ECO:0000313" key="4">
    <source>
        <dbReference type="Proteomes" id="UP001237595"/>
    </source>
</evidence>
<evidence type="ECO:0000259" key="2">
    <source>
        <dbReference type="PROSITE" id="PS51459"/>
    </source>
</evidence>
<dbReference type="EMBL" id="JASAOF010000020">
    <property type="protein sequence ID" value="MDI2031703.1"/>
    <property type="molecule type" value="Genomic_DNA"/>
</dbReference>
<protein>
    <submittedName>
        <fullName evidence="3">Fic family protein</fullName>
    </submittedName>
</protein>
<feature type="domain" description="Fido" evidence="2">
    <location>
        <begin position="163"/>
        <end position="312"/>
    </location>
</feature>
<dbReference type="RefSeq" id="WP_281457971.1">
    <property type="nucleotide sequence ID" value="NZ_JASAOF010000020.1"/>
</dbReference>
<keyword evidence="4" id="KW-1185">Reference proteome</keyword>
<dbReference type="PROSITE" id="PS51459">
    <property type="entry name" value="FIDO"/>
    <property type="match status" value="1"/>
</dbReference>
<dbReference type="InterPro" id="IPR003812">
    <property type="entry name" value="Fido"/>
</dbReference>
<dbReference type="PANTHER" id="PTHR13504">
    <property type="entry name" value="FIDO DOMAIN-CONTAINING PROTEIN DDB_G0283145"/>
    <property type="match status" value="1"/>
</dbReference>
<dbReference type="Pfam" id="PF02661">
    <property type="entry name" value="Fic"/>
    <property type="match status" value="1"/>
</dbReference>
<sequence>MPDSLETDGDRTSRAASEPAERFVWPAAEHRTVDWKTDPDQFINGKRPNYADRMLVEITVEVPPKIAHLDARLPAELAERCRHGEAEITRLDALYGAHPVGISSFLVRSESVASSRIEQVYADPEDVARASINEEASRAALTTAAAARAMSTLVSRQRADDPFSETALLEAHRELLEDEPGNKSFAGRYRPMQNWIGGSDFCPRNAIHVPPPAAEVEPLMRDLAAFMNRTDIPPLAQAALAHGQFEAIHPFVDGNGRIGRAVIAASLRRREVTKQVTIPIAAMMLADVDSYFEVLIGYRNGDAHGLVSYLVEVAEVATAEAGTAAHRLSELPKNWRDAVRPRRGSAAAHLIDSLVSNPVINAAVARELTGTTMPSTYQAIDKLTSAGVLREITGTARNRVWLAADVTTELAELDERIGRRAQPSKRWR</sequence>
<dbReference type="Gene3D" id="1.10.3290.10">
    <property type="entry name" value="Fido-like domain"/>
    <property type="match status" value="1"/>
</dbReference>
<name>A0ABT6PVN8_9PSEU</name>
<dbReference type="InterPro" id="IPR040198">
    <property type="entry name" value="Fido_containing"/>
</dbReference>
<reference evidence="3 4" key="1">
    <citation type="submission" date="2023-04" db="EMBL/GenBank/DDBJ databases">
        <title>Draft genome sequence of Saccharopolyspora sp. TS4A08 isolated from sweet potato rhizospheric soil.</title>
        <authorList>
            <person name="Suksaard P."/>
            <person name="Duangmal K."/>
        </authorList>
    </citation>
    <scope>NUCLEOTIDE SEQUENCE [LARGE SCALE GENOMIC DNA]</scope>
    <source>
        <strain evidence="3 4">TS4A08</strain>
    </source>
</reference>